<dbReference type="PANTHER" id="PTHR34580:SF3">
    <property type="entry name" value="PROTEIN PAFB"/>
    <property type="match status" value="1"/>
</dbReference>
<dbReference type="Pfam" id="PF25583">
    <property type="entry name" value="WCX"/>
    <property type="match status" value="1"/>
</dbReference>
<dbReference type="PANTHER" id="PTHR34580">
    <property type="match status" value="1"/>
</dbReference>
<keyword evidence="4" id="KW-1185">Reference proteome</keyword>
<dbReference type="Proteomes" id="UP000469185">
    <property type="component" value="Unassembled WGS sequence"/>
</dbReference>
<evidence type="ECO:0000313" key="4">
    <source>
        <dbReference type="Proteomes" id="UP000469185"/>
    </source>
</evidence>
<feature type="domain" description="WYL" evidence="1">
    <location>
        <begin position="140"/>
        <end position="200"/>
    </location>
</feature>
<dbReference type="PROSITE" id="PS52050">
    <property type="entry name" value="WYL"/>
    <property type="match status" value="1"/>
</dbReference>
<feature type="domain" description="WCX" evidence="2">
    <location>
        <begin position="237"/>
        <end position="308"/>
    </location>
</feature>
<evidence type="ECO:0000259" key="2">
    <source>
        <dbReference type="Pfam" id="PF25583"/>
    </source>
</evidence>
<dbReference type="EMBL" id="JAAGOB010000001">
    <property type="protein sequence ID" value="NED94232.1"/>
    <property type="molecule type" value="Genomic_DNA"/>
</dbReference>
<protein>
    <submittedName>
        <fullName evidence="3">WYL domain-containing protein</fullName>
    </submittedName>
</protein>
<evidence type="ECO:0000259" key="1">
    <source>
        <dbReference type="Pfam" id="PF13280"/>
    </source>
</evidence>
<comment type="caution">
    <text evidence="3">The sequence shown here is derived from an EMBL/GenBank/DDBJ whole genome shotgun (WGS) entry which is preliminary data.</text>
</comment>
<name>A0A6N9YH01_9ACTN</name>
<accession>A0A6N9YH01</accession>
<gene>
    <name evidence="3" type="ORF">G1H11_02800</name>
</gene>
<evidence type="ECO:0000313" key="3">
    <source>
        <dbReference type="EMBL" id="NED94232.1"/>
    </source>
</evidence>
<proteinExistence type="predicted"/>
<dbReference type="InterPro" id="IPR051534">
    <property type="entry name" value="CBASS_pafABC_assoc_protein"/>
</dbReference>
<organism evidence="3 4">
    <name type="scientific">Phytoactinopolyspora alkaliphila</name>
    <dbReference type="NCBI Taxonomy" id="1783498"/>
    <lineage>
        <taxon>Bacteria</taxon>
        <taxon>Bacillati</taxon>
        <taxon>Actinomycetota</taxon>
        <taxon>Actinomycetes</taxon>
        <taxon>Jiangellales</taxon>
        <taxon>Jiangellaceae</taxon>
        <taxon>Phytoactinopolyspora</taxon>
    </lineage>
</organism>
<reference evidence="3 4" key="1">
    <citation type="submission" date="2020-02" db="EMBL/GenBank/DDBJ databases">
        <authorList>
            <person name="Li X.-J."/>
            <person name="Feng X.-M."/>
        </authorList>
    </citation>
    <scope>NUCLEOTIDE SEQUENCE [LARGE SCALE GENOMIC DNA]</scope>
    <source>
        <strain evidence="3 4">CGMCC 4.7225</strain>
    </source>
</reference>
<dbReference type="InterPro" id="IPR026881">
    <property type="entry name" value="WYL_dom"/>
</dbReference>
<dbReference type="InterPro" id="IPR057727">
    <property type="entry name" value="WCX_dom"/>
</dbReference>
<sequence length="314" mass="34890">MNLVICLLVARGYVPKSRIRRIVGGYGDQSDEAFDRMFERDKDELREVGIPIEMGSNDPFGDEEPGYRISRHEFELPEIHLEPDEAAVVGLAARVWQHSALAAATSNALVKLQAAGVEADTRALGVVEPRVGGEEPAFWPLWEAVRDRQPVRFPHRKVSSSEAMTRHLQPWSVLSWHGRWYVLGHDTDRDAPRMFRLSRIVGDVEQDGRPGGYEVPPPEEIRAAAANLVPPEPRDLPTARVRVRHGSGHTLRSRAVHTEPAAEPGWDVVTVSYSSLRRLTEDVAAHGADAVALEPEELRAQVIEWLGDVAGAVR</sequence>
<dbReference type="Pfam" id="PF13280">
    <property type="entry name" value="WYL"/>
    <property type="match status" value="1"/>
</dbReference>
<dbReference type="AlphaFoldDB" id="A0A6N9YH01"/>